<organism evidence="5 6">
    <name type="scientific">Paenibacillus provencensis</name>
    <dbReference type="NCBI Taxonomy" id="441151"/>
    <lineage>
        <taxon>Bacteria</taxon>
        <taxon>Bacillati</taxon>
        <taxon>Bacillota</taxon>
        <taxon>Bacilli</taxon>
        <taxon>Bacillales</taxon>
        <taxon>Paenibacillaceae</taxon>
        <taxon>Paenibacillus</taxon>
    </lineage>
</organism>
<evidence type="ECO:0000256" key="3">
    <source>
        <dbReference type="ARBA" id="ARBA00023284"/>
    </source>
</evidence>
<evidence type="ECO:0000313" key="5">
    <source>
        <dbReference type="EMBL" id="MFD1131694.1"/>
    </source>
</evidence>
<evidence type="ECO:0000256" key="1">
    <source>
        <dbReference type="ARBA" id="ARBA00008987"/>
    </source>
</evidence>
<gene>
    <name evidence="5" type="ORF">ACFQ3J_26680</name>
</gene>
<accession>A0ABW3PWD1</accession>
<dbReference type="Gene3D" id="3.40.30.10">
    <property type="entry name" value="Glutaredoxin"/>
    <property type="match status" value="1"/>
</dbReference>
<evidence type="ECO:0000259" key="4">
    <source>
        <dbReference type="Pfam" id="PF00085"/>
    </source>
</evidence>
<dbReference type="InterPro" id="IPR013766">
    <property type="entry name" value="Thioredoxin_domain"/>
</dbReference>
<proteinExistence type="inferred from homology"/>
<name>A0ABW3PWD1_9BACL</name>
<protein>
    <submittedName>
        <fullName evidence="5">Thioredoxin family protein</fullName>
    </submittedName>
</protein>
<dbReference type="PANTHER" id="PTHR45663">
    <property type="entry name" value="GEO12009P1"/>
    <property type="match status" value="1"/>
</dbReference>
<reference evidence="6" key="1">
    <citation type="journal article" date="2019" name="Int. J. Syst. Evol. Microbiol.">
        <title>The Global Catalogue of Microorganisms (GCM) 10K type strain sequencing project: providing services to taxonomists for standard genome sequencing and annotation.</title>
        <authorList>
            <consortium name="The Broad Institute Genomics Platform"/>
            <consortium name="The Broad Institute Genome Sequencing Center for Infectious Disease"/>
            <person name="Wu L."/>
            <person name="Ma J."/>
        </authorList>
    </citation>
    <scope>NUCLEOTIDE SEQUENCE [LARGE SCALE GENOMIC DNA]</scope>
    <source>
        <strain evidence="6">CCUG 53519</strain>
    </source>
</reference>
<keyword evidence="3" id="KW-0676">Redox-active center</keyword>
<dbReference type="Pfam" id="PF00085">
    <property type="entry name" value="Thioredoxin"/>
    <property type="match status" value="1"/>
</dbReference>
<dbReference type="PANTHER" id="PTHR45663:SF11">
    <property type="entry name" value="GEO12009P1"/>
    <property type="match status" value="1"/>
</dbReference>
<comment type="caution">
    <text evidence="5">The sequence shown here is derived from an EMBL/GenBank/DDBJ whole genome shotgun (WGS) entry which is preliminary data.</text>
</comment>
<dbReference type="SUPFAM" id="SSF52833">
    <property type="entry name" value="Thioredoxin-like"/>
    <property type="match status" value="1"/>
</dbReference>
<dbReference type="CDD" id="cd02947">
    <property type="entry name" value="TRX_family"/>
    <property type="match status" value="1"/>
</dbReference>
<keyword evidence="2" id="KW-1015">Disulfide bond</keyword>
<dbReference type="EMBL" id="JBHTKX010000014">
    <property type="protein sequence ID" value="MFD1131694.1"/>
    <property type="molecule type" value="Genomic_DNA"/>
</dbReference>
<dbReference type="Proteomes" id="UP001597169">
    <property type="component" value="Unassembled WGS sequence"/>
</dbReference>
<keyword evidence="6" id="KW-1185">Reference proteome</keyword>
<dbReference type="InterPro" id="IPR036249">
    <property type="entry name" value="Thioredoxin-like_sf"/>
</dbReference>
<sequence length="141" mass="16322">MKKKISYRFYLLLLLILLTGVGSSWYMYHLGKGASQETQEVSEVSPDQLTDTIKQKELLFVYFYTPDCVQCNKYEETFARAAAEAGLKWVKANVKYYPEFKDPYKIKSIPSLVAFKGGSEVSRLETDWDENKVNTFFQSIQ</sequence>
<evidence type="ECO:0000256" key="2">
    <source>
        <dbReference type="ARBA" id="ARBA00023157"/>
    </source>
</evidence>
<comment type="similarity">
    <text evidence="1">Belongs to the thioredoxin family.</text>
</comment>
<feature type="domain" description="Thioredoxin" evidence="4">
    <location>
        <begin position="41"/>
        <end position="136"/>
    </location>
</feature>
<dbReference type="RefSeq" id="WP_090728145.1">
    <property type="nucleotide sequence ID" value="NZ_JBHTKX010000014.1"/>
</dbReference>
<evidence type="ECO:0000313" key="6">
    <source>
        <dbReference type="Proteomes" id="UP001597169"/>
    </source>
</evidence>